<organism evidence="1 2">
    <name type="scientific">Methanoplanus limicola DSM 2279</name>
    <dbReference type="NCBI Taxonomy" id="937775"/>
    <lineage>
        <taxon>Archaea</taxon>
        <taxon>Methanobacteriati</taxon>
        <taxon>Methanobacteriota</taxon>
        <taxon>Stenosarchaea group</taxon>
        <taxon>Methanomicrobia</taxon>
        <taxon>Methanomicrobiales</taxon>
        <taxon>Methanomicrobiaceae</taxon>
        <taxon>Methanoplanus</taxon>
    </lineage>
</organism>
<dbReference type="InParanoid" id="H1Z096"/>
<dbReference type="HOGENOM" id="CLU_938800_0_0_2"/>
<reference evidence="1 2" key="1">
    <citation type="submission" date="2011-10" db="EMBL/GenBank/DDBJ databases">
        <title>The Improved High-Quality Draft genome of Methanoplanus limicola DSM 2279.</title>
        <authorList>
            <consortium name="US DOE Joint Genome Institute (JGI-PGF)"/>
            <person name="Lucas S."/>
            <person name="Copeland A."/>
            <person name="Lapidus A."/>
            <person name="Glavina del Rio T."/>
            <person name="Dalin E."/>
            <person name="Tice H."/>
            <person name="Bruce D."/>
            <person name="Goodwin L."/>
            <person name="Pitluck S."/>
            <person name="Peters L."/>
            <person name="Mikhailova N."/>
            <person name="Lu M."/>
            <person name="Kyrpides N."/>
            <person name="Mavromatis K."/>
            <person name="Ivanova N."/>
            <person name="Markowitz V."/>
            <person name="Cheng J.-F."/>
            <person name="Hugenholtz P."/>
            <person name="Woyke T."/>
            <person name="Wu D."/>
            <person name="Wirth R."/>
            <person name="Brambilla E.-M."/>
            <person name="Klenk H.-P."/>
            <person name="Eisen J.A."/>
        </authorList>
    </citation>
    <scope>NUCLEOTIDE SEQUENCE [LARGE SCALE GENOMIC DNA]</scope>
    <source>
        <strain evidence="1 2">DSM 2279</strain>
    </source>
</reference>
<protein>
    <submittedName>
        <fullName evidence="1">Uncharacterized protein</fullName>
    </submittedName>
</protein>
<gene>
    <name evidence="1" type="ORF">Metlim_2106</name>
</gene>
<dbReference type="Proteomes" id="UP000005741">
    <property type="component" value="Chromosome"/>
</dbReference>
<evidence type="ECO:0000313" key="2">
    <source>
        <dbReference type="Proteomes" id="UP000005741"/>
    </source>
</evidence>
<proteinExistence type="predicted"/>
<keyword evidence="2" id="KW-1185">Reference proteome</keyword>
<name>H1Z096_9EURY</name>
<accession>H1Z096</accession>
<evidence type="ECO:0000313" key="1">
    <source>
        <dbReference type="EMBL" id="EHQ36188.1"/>
    </source>
</evidence>
<dbReference type="STRING" id="937775.Metlim_2106"/>
<dbReference type="EMBL" id="CM001436">
    <property type="protein sequence ID" value="EHQ36188.1"/>
    <property type="molecule type" value="Genomic_DNA"/>
</dbReference>
<dbReference type="RefSeq" id="WP_004078441.1">
    <property type="nucleotide sequence ID" value="NZ_CM001436.1"/>
</dbReference>
<sequence length="296" mass="33876">MKFGEVNSYIQDIIRNNNYLIIIDTQSSQPFGSLRSVPLLHEISGCMDLSIFDPEAAISRNFPLKLIQDISFQDLSNCSDKGSLLSLIILNSGYEEKTGYVSSIIESNTPKIFVGDSIGFTPKNWRYSGKSIEEKSIQIPLNYNRVYSKFIEDNCLQEFQFKTTKNVFFNNLYRLEYRLLGKKSAQVSDLFNFGEEILAITPIWDILVELLGNIKSSNDKFNDISISLKPWIEDENDVKSVSEKLYNILNENDFDPSLIIETRDGYISNNHENFLQICESCKDNDIQGYISEIIGE</sequence>
<dbReference type="AlphaFoldDB" id="H1Z096"/>